<organism evidence="9 10">
    <name type="scientific">Iocasia fonsfrigidae</name>
    <dbReference type="NCBI Taxonomy" id="2682810"/>
    <lineage>
        <taxon>Bacteria</taxon>
        <taxon>Bacillati</taxon>
        <taxon>Bacillota</taxon>
        <taxon>Clostridia</taxon>
        <taxon>Halanaerobiales</taxon>
        <taxon>Halanaerobiaceae</taxon>
        <taxon>Iocasia</taxon>
    </lineage>
</organism>
<feature type="transmembrane region" description="Helical" evidence="8">
    <location>
        <begin position="90"/>
        <end position="113"/>
    </location>
</feature>
<keyword evidence="7 8" id="KW-0472">Membrane</keyword>
<evidence type="ECO:0000256" key="8">
    <source>
        <dbReference type="SAM" id="Phobius"/>
    </source>
</evidence>
<sequence length="315" mass="33256">MENTKFKHLIKEHSIYFLLIVFIIIGMFTSEHFLTVNNFINLLQRSSVIGLISLGMTFVIIGGGIDLSVGSIVAFSGIVVATLMTNGMNLVVSLIFTIFLTLVLGLIVGIITVKFNLPSFIVSLAMMVSARGLALLISNGSPVFGLAGPFAFIGGGYIGKIPFSVILWFIMSIISAIALKYTAFGRKLYALGGNEEAAFYSGIKTSYYKAISFGISGLLSGIAGIVLASWLTVAQPSAGEGMELDAIASVVLGGTSLSGGSGTIGGTIIGVLILSIITNIFNLFGISSYYQYIFKGLIIAGALILNSMVVVREKQ</sequence>
<evidence type="ECO:0000256" key="7">
    <source>
        <dbReference type="ARBA" id="ARBA00023136"/>
    </source>
</evidence>
<dbReference type="KEGG" id="ifn:GM661_00690"/>
<dbReference type="CDD" id="cd06579">
    <property type="entry name" value="TM_PBP1_transp_AraH_like"/>
    <property type="match status" value="1"/>
</dbReference>
<feature type="transmembrane region" description="Helical" evidence="8">
    <location>
        <begin position="15"/>
        <end position="36"/>
    </location>
</feature>
<evidence type="ECO:0000256" key="2">
    <source>
        <dbReference type="ARBA" id="ARBA00022448"/>
    </source>
</evidence>
<dbReference type="EMBL" id="CP046640">
    <property type="protein sequence ID" value="QTL96591.1"/>
    <property type="molecule type" value="Genomic_DNA"/>
</dbReference>
<dbReference type="InterPro" id="IPR001851">
    <property type="entry name" value="ABC_transp_permease"/>
</dbReference>
<evidence type="ECO:0000256" key="5">
    <source>
        <dbReference type="ARBA" id="ARBA00022692"/>
    </source>
</evidence>
<feature type="transmembrane region" description="Helical" evidence="8">
    <location>
        <begin position="157"/>
        <end position="179"/>
    </location>
</feature>
<dbReference type="GO" id="GO:0005886">
    <property type="term" value="C:plasma membrane"/>
    <property type="evidence" value="ECO:0007669"/>
    <property type="project" value="UniProtKB-SubCell"/>
</dbReference>
<accession>A0A8A7K5J8</accession>
<feature type="transmembrane region" description="Helical" evidence="8">
    <location>
        <begin position="48"/>
        <end position="78"/>
    </location>
</feature>
<dbReference type="GO" id="GO:0022857">
    <property type="term" value="F:transmembrane transporter activity"/>
    <property type="evidence" value="ECO:0007669"/>
    <property type="project" value="InterPro"/>
</dbReference>
<dbReference type="AlphaFoldDB" id="A0A8A7K5J8"/>
<dbReference type="PANTHER" id="PTHR32196">
    <property type="entry name" value="ABC TRANSPORTER PERMEASE PROTEIN YPHD-RELATED-RELATED"/>
    <property type="match status" value="1"/>
</dbReference>
<feature type="transmembrane region" description="Helical" evidence="8">
    <location>
        <begin position="264"/>
        <end position="285"/>
    </location>
</feature>
<reference evidence="9" key="1">
    <citation type="submission" date="2019-12" db="EMBL/GenBank/DDBJ databases">
        <authorList>
            <person name="zhang j."/>
            <person name="sun C.M."/>
        </authorList>
    </citation>
    <scope>NUCLEOTIDE SEQUENCE</scope>
    <source>
        <strain evidence="9">NS-1</strain>
    </source>
</reference>
<keyword evidence="5 8" id="KW-0812">Transmembrane</keyword>
<comment type="subcellular location">
    <subcellularLocation>
        <location evidence="1">Cell membrane</location>
        <topology evidence="1">Multi-pass membrane protein</topology>
    </subcellularLocation>
</comment>
<evidence type="ECO:0000256" key="1">
    <source>
        <dbReference type="ARBA" id="ARBA00004651"/>
    </source>
</evidence>
<feature type="transmembrane region" description="Helical" evidence="8">
    <location>
        <begin position="292"/>
        <end position="311"/>
    </location>
</feature>
<dbReference type="PANTHER" id="PTHR32196:SF21">
    <property type="entry name" value="ABC TRANSPORTER PERMEASE PROTEIN YPHD-RELATED"/>
    <property type="match status" value="1"/>
</dbReference>
<keyword evidence="10" id="KW-1185">Reference proteome</keyword>
<keyword evidence="6 8" id="KW-1133">Transmembrane helix</keyword>
<keyword evidence="3" id="KW-1003">Cell membrane</keyword>
<evidence type="ECO:0000313" key="9">
    <source>
        <dbReference type="EMBL" id="QTL96591.1"/>
    </source>
</evidence>
<evidence type="ECO:0000313" key="10">
    <source>
        <dbReference type="Proteomes" id="UP000665020"/>
    </source>
</evidence>
<dbReference type="Pfam" id="PF02653">
    <property type="entry name" value="BPD_transp_2"/>
    <property type="match status" value="1"/>
</dbReference>
<protein>
    <submittedName>
        <fullName evidence="9">ABC transporter permease</fullName>
    </submittedName>
</protein>
<evidence type="ECO:0000256" key="4">
    <source>
        <dbReference type="ARBA" id="ARBA00022519"/>
    </source>
</evidence>
<dbReference type="Proteomes" id="UP000665020">
    <property type="component" value="Chromosome"/>
</dbReference>
<keyword evidence="2" id="KW-0813">Transport</keyword>
<evidence type="ECO:0000256" key="6">
    <source>
        <dbReference type="ARBA" id="ARBA00022989"/>
    </source>
</evidence>
<name>A0A8A7K5J8_9FIRM</name>
<keyword evidence="4" id="KW-0997">Cell inner membrane</keyword>
<gene>
    <name evidence="9" type="ORF">GM661_00690</name>
</gene>
<feature type="transmembrane region" description="Helical" evidence="8">
    <location>
        <begin position="210"/>
        <end position="233"/>
    </location>
</feature>
<proteinExistence type="predicted"/>
<dbReference type="RefSeq" id="WP_230868308.1">
    <property type="nucleotide sequence ID" value="NZ_CP046640.1"/>
</dbReference>
<evidence type="ECO:0000256" key="3">
    <source>
        <dbReference type="ARBA" id="ARBA00022475"/>
    </source>
</evidence>